<feature type="compositionally biased region" description="Polar residues" evidence="5">
    <location>
        <begin position="436"/>
        <end position="445"/>
    </location>
</feature>
<feature type="binding site" evidence="3">
    <location>
        <begin position="30"/>
        <end position="37"/>
    </location>
    <ligand>
        <name>GTP</name>
        <dbReference type="ChEBI" id="CHEBI:37565"/>
    </ligand>
</feature>
<dbReference type="EMBL" id="CABPRJ010001435">
    <property type="protein sequence ID" value="VVC36716.1"/>
    <property type="molecule type" value="Genomic_DNA"/>
</dbReference>
<keyword evidence="6" id="KW-0378">Hydrolase</keyword>
<organism evidence="6 7">
    <name type="scientific">Cinara cedri</name>
    <dbReference type="NCBI Taxonomy" id="506608"/>
    <lineage>
        <taxon>Eukaryota</taxon>
        <taxon>Metazoa</taxon>
        <taxon>Ecdysozoa</taxon>
        <taxon>Arthropoda</taxon>
        <taxon>Hexapoda</taxon>
        <taxon>Insecta</taxon>
        <taxon>Pterygota</taxon>
        <taxon>Neoptera</taxon>
        <taxon>Paraneoptera</taxon>
        <taxon>Hemiptera</taxon>
        <taxon>Sternorrhyncha</taxon>
        <taxon>Aphidomorpha</taxon>
        <taxon>Aphidoidea</taxon>
        <taxon>Aphididae</taxon>
        <taxon>Lachninae</taxon>
        <taxon>Cinara</taxon>
    </lineage>
</organism>
<feature type="binding site" evidence="3">
    <location>
        <position position="76"/>
    </location>
    <ligand>
        <name>GTP</name>
        <dbReference type="ChEBI" id="CHEBI:37565"/>
    </ligand>
</feature>
<dbReference type="GO" id="GO:0016192">
    <property type="term" value="P:vesicle-mediated transport"/>
    <property type="evidence" value="ECO:0007669"/>
    <property type="project" value="UniProtKB-ARBA"/>
</dbReference>
<dbReference type="SMART" id="SM00178">
    <property type="entry name" value="SAR"/>
    <property type="match status" value="1"/>
</dbReference>
<feature type="region of interest" description="Disordered" evidence="5">
    <location>
        <begin position="378"/>
        <end position="452"/>
    </location>
</feature>
<dbReference type="GO" id="GO:0005525">
    <property type="term" value="F:GTP binding"/>
    <property type="evidence" value="ECO:0007669"/>
    <property type="project" value="UniProtKB-KW"/>
</dbReference>
<protein>
    <submittedName>
        <fullName evidence="6">P-loop containing nucleoside triphosphate hydrolase,Small GTP-binding protein domain,Small GTPase</fullName>
    </submittedName>
</protein>
<dbReference type="GO" id="GO:0046872">
    <property type="term" value="F:metal ion binding"/>
    <property type="evidence" value="ECO:0007669"/>
    <property type="project" value="UniProtKB-KW"/>
</dbReference>
<feature type="binding site" evidence="3">
    <location>
        <begin position="132"/>
        <end position="135"/>
    </location>
    <ligand>
        <name>GTP</name>
        <dbReference type="ChEBI" id="CHEBI:37565"/>
    </ligand>
</feature>
<dbReference type="InterPro" id="IPR006689">
    <property type="entry name" value="Small_GTPase_ARF/SAR"/>
</dbReference>
<dbReference type="SMART" id="SM00177">
    <property type="entry name" value="ARF"/>
    <property type="match status" value="1"/>
</dbReference>
<evidence type="ECO:0000256" key="3">
    <source>
        <dbReference type="PIRSR" id="PIRSR606689-1"/>
    </source>
</evidence>
<evidence type="ECO:0000313" key="6">
    <source>
        <dbReference type="EMBL" id="VVC36716.1"/>
    </source>
</evidence>
<keyword evidence="4" id="KW-0460">Magnesium</keyword>
<reference evidence="6 7" key="1">
    <citation type="submission" date="2019-08" db="EMBL/GenBank/DDBJ databases">
        <authorList>
            <person name="Alioto T."/>
            <person name="Alioto T."/>
            <person name="Gomez Garrido J."/>
        </authorList>
    </citation>
    <scope>NUCLEOTIDE SEQUENCE [LARGE SCALE GENOMIC DNA]</scope>
</reference>
<feature type="binding site" evidence="4">
    <location>
        <position position="54"/>
    </location>
    <ligand>
        <name>Mg(2+)</name>
        <dbReference type="ChEBI" id="CHEBI:18420"/>
    </ligand>
</feature>
<evidence type="ECO:0000313" key="7">
    <source>
        <dbReference type="Proteomes" id="UP000325440"/>
    </source>
</evidence>
<evidence type="ECO:0000256" key="1">
    <source>
        <dbReference type="ARBA" id="ARBA00022741"/>
    </source>
</evidence>
<feature type="compositionally biased region" description="Low complexity" evidence="5">
    <location>
        <begin position="380"/>
        <end position="392"/>
    </location>
</feature>
<dbReference type="Pfam" id="PF00025">
    <property type="entry name" value="Arf"/>
    <property type="match status" value="1"/>
</dbReference>
<dbReference type="NCBIfam" id="TIGR00231">
    <property type="entry name" value="small_GTP"/>
    <property type="match status" value="1"/>
</dbReference>
<proteinExistence type="predicted"/>
<dbReference type="GO" id="GO:0060170">
    <property type="term" value="C:ciliary membrane"/>
    <property type="evidence" value="ECO:0007669"/>
    <property type="project" value="TreeGrafter"/>
</dbReference>
<keyword evidence="2 3" id="KW-0342">GTP-binding</keyword>
<evidence type="ECO:0000256" key="4">
    <source>
        <dbReference type="PIRSR" id="PIRSR606689-2"/>
    </source>
</evidence>
<dbReference type="GO" id="GO:0097500">
    <property type="term" value="P:receptor localization to non-motile cilium"/>
    <property type="evidence" value="ECO:0007669"/>
    <property type="project" value="TreeGrafter"/>
</dbReference>
<dbReference type="InterPro" id="IPR051995">
    <property type="entry name" value="Ciliary_GTPase"/>
</dbReference>
<dbReference type="PANTHER" id="PTHR46090">
    <property type="entry name" value="ADP-RIBOSYLATION FACTOR-LIKE PROTEIN 13B"/>
    <property type="match status" value="1"/>
</dbReference>
<dbReference type="PANTHER" id="PTHR46090:SF2">
    <property type="entry name" value="ADP-RIBOSYLATION FACTOR-LIKE PROTEIN 13B"/>
    <property type="match status" value="1"/>
</dbReference>
<dbReference type="PROSITE" id="PS51417">
    <property type="entry name" value="ARF"/>
    <property type="match status" value="1"/>
</dbReference>
<dbReference type="Proteomes" id="UP000325440">
    <property type="component" value="Unassembled WGS sequence"/>
</dbReference>
<dbReference type="PRINTS" id="PR00328">
    <property type="entry name" value="SAR1GTPBP"/>
</dbReference>
<keyword evidence="4" id="KW-0479">Metal-binding</keyword>
<name>A0A5E4MWN1_9HEMI</name>
<dbReference type="GO" id="GO:0051649">
    <property type="term" value="P:establishment of localization in cell"/>
    <property type="evidence" value="ECO:0007669"/>
    <property type="project" value="UniProtKB-ARBA"/>
</dbReference>
<dbReference type="GO" id="GO:0003924">
    <property type="term" value="F:GTPase activity"/>
    <property type="evidence" value="ECO:0007669"/>
    <property type="project" value="InterPro"/>
</dbReference>
<gene>
    <name evidence="6" type="ORF">CINCED_3A008100</name>
</gene>
<keyword evidence="7" id="KW-1185">Reference proteome</keyword>
<dbReference type="SUPFAM" id="SSF52540">
    <property type="entry name" value="P-loop containing nucleoside triphosphate hydrolases"/>
    <property type="match status" value="1"/>
</dbReference>
<dbReference type="GO" id="GO:0097730">
    <property type="term" value="C:non-motile cilium"/>
    <property type="evidence" value="ECO:0007669"/>
    <property type="project" value="TreeGrafter"/>
</dbReference>
<accession>A0A5E4MWN1</accession>
<keyword evidence="1 3" id="KW-0547">Nucleotide-binding</keyword>
<dbReference type="GO" id="GO:1905515">
    <property type="term" value="P:non-motile cilium assembly"/>
    <property type="evidence" value="ECO:0007669"/>
    <property type="project" value="TreeGrafter"/>
</dbReference>
<dbReference type="OrthoDB" id="14717at2759"/>
<dbReference type="InterPro" id="IPR005225">
    <property type="entry name" value="Small_GTP-bd"/>
</dbReference>
<evidence type="ECO:0000256" key="2">
    <source>
        <dbReference type="ARBA" id="ARBA00023134"/>
    </source>
</evidence>
<dbReference type="AlphaFoldDB" id="A0A5E4MWN1"/>
<sequence length="452" mass="51265">MGNNVLRFKCLDCANADQRQRRKITLLLVGLDNAGKTCTVKSIMKEKQKNILPTVGFSSSKFNYRENAITIYDLGGHKQIRDIWKQYFADVHGVIFVVDSTDHRRLDECKEVFENLLGNENIAGKPVLLFANKQDKQGALDELDIVDRLNVEAVVNTNKCPTLVETCTALHMAPINYCSSAFIDPSIDSGFNWLVSQIVKLYDTLNRRVIEDMAQYKADVDKRMEEWKKKKQTSNDSYLLSFNAPHRRSDRRNPFRRINKVIDSFESKTSNPITEMGSTSYIIPLRSESDEDYDRESIPQLAPIIFKNKVAPTIPTEMQIEPMQSQINTSRSPLFRAKSREYDKSLPETETISAIPSTELFIQNDPGTAKLKRSIFRNKSNSAGASSNSTTGRPSKPNRSTSAKIFKKSSLFSGSTDKEENHRRLHKSNPDDESLVIQQPDTTVSPELISHM</sequence>
<dbReference type="Gene3D" id="3.40.50.300">
    <property type="entry name" value="P-loop containing nucleotide triphosphate hydrolases"/>
    <property type="match status" value="1"/>
</dbReference>
<feature type="binding site" evidence="4">
    <location>
        <position position="37"/>
    </location>
    <ligand>
        <name>Mg(2+)</name>
        <dbReference type="ChEBI" id="CHEBI:18420"/>
    </ligand>
</feature>
<dbReference type="InterPro" id="IPR027417">
    <property type="entry name" value="P-loop_NTPase"/>
</dbReference>
<evidence type="ECO:0000256" key="5">
    <source>
        <dbReference type="SAM" id="MobiDB-lite"/>
    </source>
</evidence>